<name>L0GRT6_STUST</name>
<keyword evidence="9" id="KW-0326">Glycosidase</keyword>
<evidence type="ECO:0000256" key="4">
    <source>
        <dbReference type="ARBA" id="ARBA00022801"/>
    </source>
</evidence>
<dbReference type="Gene3D" id="3.20.190.10">
    <property type="entry name" value="MutM-like, N-terminal"/>
    <property type="match status" value="1"/>
</dbReference>
<evidence type="ECO:0000256" key="6">
    <source>
        <dbReference type="ARBA" id="ARBA00023204"/>
    </source>
</evidence>
<dbReference type="RefSeq" id="WP_015278234.1">
    <property type="nucleotide sequence ID" value="NC_019936.1"/>
</dbReference>
<dbReference type="GO" id="GO:0008534">
    <property type="term" value="F:oxidized purine nucleobase lesion DNA N-glycosylase activity"/>
    <property type="evidence" value="ECO:0007669"/>
    <property type="project" value="UniProtKB-EC"/>
</dbReference>
<reference evidence="11 12" key="1">
    <citation type="submission" date="2011-10" db="EMBL/GenBank/DDBJ databases">
        <title>Complete sequence of chromosome of Pseudomonas stutzeri RCH2.</title>
        <authorList>
            <consortium name="US DOE Joint Genome Institute"/>
            <person name="Lucas S."/>
            <person name="Han J."/>
            <person name="Lapidus A."/>
            <person name="Cheng J.-F."/>
            <person name="Goodwin L."/>
            <person name="Pitluck S."/>
            <person name="Peters L."/>
            <person name="Ovchinnikova G."/>
            <person name="Zeytun A."/>
            <person name="Lu M."/>
            <person name="Detter J.C."/>
            <person name="Han C."/>
            <person name="Tapia R."/>
            <person name="Land M."/>
            <person name="Hauser L."/>
            <person name="Kyrpides N."/>
            <person name="Ivanova N."/>
            <person name="Pagani I."/>
            <person name="Chakraborty R."/>
            <person name="Arkin A."/>
            <person name="Dehal P."/>
            <person name="Wall J."/>
            <person name="Hazen T."/>
            <person name="Woyke T."/>
        </authorList>
    </citation>
    <scope>NUCLEOTIDE SEQUENCE [LARGE SCALE GENOMIC DNA]</scope>
    <source>
        <strain evidence="11 12">RCH2</strain>
    </source>
</reference>
<evidence type="ECO:0000256" key="7">
    <source>
        <dbReference type="ARBA" id="ARBA00023239"/>
    </source>
</evidence>
<dbReference type="Pfam" id="PF01149">
    <property type="entry name" value="Fapy_DNA_glyco"/>
    <property type="match status" value="1"/>
</dbReference>
<dbReference type="PANTHER" id="PTHR22993">
    <property type="entry name" value="FORMAMIDOPYRIMIDINE-DNA GLYCOSYLASE"/>
    <property type="match status" value="1"/>
</dbReference>
<dbReference type="EMBL" id="CP003071">
    <property type="protein sequence ID" value="AGA88014.1"/>
    <property type="molecule type" value="Genomic_DNA"/>
</dbReference>
<dbReference type="SMART" id="SM00898">
    <property type="entry name" value="Fapy_DNA_glyco"/>
    <property type="match status" value="1"/>
</dbReference>
<dbReference type="PROSITE" id="PS51068">
    <property type="entry name" value="FPG_CAT"/>
    <property type="match status" value="1"/>
</dbReference>
<dbReference type="PATRIC" id="fig|644801.3.peg.3433"/>
<evidence type="ECO:0000256" key="3">
    <source>
        <dbReference type="ARBA" id="ARBA00022763"/>
    </source>
</evidence>
<proteinExistence type="inferred from homology"/>
<dbReference type="PANTHER" id="PTHR22993:SF9">
    <property type="entry name" value="FORMAMIDOPYRIMIDINE-DNA GLYCOSYLASE"/>
    <property type="match status" value="1"/>
</dbReference>
<dbReference type="GO" id="GO:0006284">
    <property type="term" value="P:base-excision repair"/>
    <property type="evidence" value="ECO:0007669"/>
    <property type="project" value="InterPro"/>
</dbReference>
<gene>
    <name evidence="11" type="ORF">Psest_3525</name>
</gene>
<evidence type="ECO:0000256" key="9">
    <source>
        <dbReference type="ARBA" id="ARBA00023295"/>
    </source>
</evidence>
<dbReference type="SUPFAM" id="SSF81624">
    <property type="entry name" value="N-terminal domain of MutM-like DNA repair proteins"/>
    <property type="match status" value="1"/>
</dbReference>
<keyword evidence="5" id="KW-0238">DNA-binding</keyword>
<dbReference type="AlphaFoldDB" id="L0GRT6"/>
<accession>L0GRT6</accession>
<keyword evidence="8" id="KW-0511">Multifunctional enzyme</keyword>
<comment type="catalytic activity">
    <reaction evidence="1">
        <text>Hydrolysis of DNA containing ring-opened 7-methylguanine residues, releasing 2,6-diamino-4-hydroxy-5-(N-methyl)formamidopyrimidine.</text>
        <dbReference type="EC" id="3.2.2.23"/>
    </reaction>
</comment>
<dbReference type="InterPro" id="IPR015886">
    <property type="entry name" value="H2TH_FPG"/>
</dbReference>
<dbReference type="Pfam" id="PF06831">
    <property type="entry name" value="H2TH"/>
    <property type="match status" value="1"/>
</dbReference>
<comment type="similarity">
    <text evidence="2">Belongs to the FPG family.</text>
</comment>
<protein>
    <submittedName>
        <fullName evidence="11">Formamidopyrimidine-DNA glycosylase</fullName>
    </submittedName>
</protein>
<keyword evidence="6" id="KW-0234">DNA repair</keyword>
<dbReference type="Proteomes" id="UP000010820">
    <property type="component" value="Chromosome"/>
</dbReference>
<evidence type="ECO:0000256" key="2">
    <source>
        <dbReference type="ARBA" id="ARBA00009409"/>
    </source>
</evidence>
<evidence type="ECO:0000256" key="1">
    <source>
        <dbReference type="ARBA" id="ARBA00001668"/>
    </source>
</evidence>
<dbReference type="HOGENOM" id="CLU_072818_0_0_6"/>
<evidence type="ECO:0000256" key="5">
    <source>
        <dbReference type="ARBA" id="ARBA00023125"/>
    </source>
</evidence>
<keyword evidence="7" id="KW-0456">Lyase</keyword>
<dbReference type="SMART" id="SM01232">
    <property type="entry name" value="H2TH"/>
    <property type="match status" value="1"/>
</dbReference>
<dbReference type="SUPFAM" id="SSF46946">
    <property type="entry name" value="S13-like H2TH domain"/>
    <property type="match status" value="1"/>
</dbReference>
<keyword evidence="4" id="KW-0378">Hydrolase</keyword>
<dbReference type="STRING" id="644801.Psest_3525"/>
<dbReference type="eggNOG" id="COG0266">
    <property type="taxonomic scope" value="Bacteria"/>
</dbReference>
<dbReference type="Gene3D" id="1.10.8.50">
    <property type="match status" value="1"/>
</dbReference>
<dbReference type="GO" id="GO:0016829">
    <property type="term" value="F:lyase activity"/>
    <property type="evidence" value="ECO:0007669"/>
    <property type="project" value="UniProtKB-KW"/>
</dbReference>
<evidence type="ECO:0000256" key="8">
    <source>
        <dbReference type="ARBA" id="ARBA00023268"/>
    </source>
</evidence>
<evidence type="ECO:0000313" key="12">
    <source>
        <dbReference type="Proteomes" id="UP000010820"/>
    </source>
</evidence>
<keyword evidence="3" id="KW-0227">DNA damage</keyword>
<dbReference type="InterPro" id="IPR012319">
    <property type="entry name" value="FPG_cat"/>
</dbReference>
<dbReference type="InterPro" id="IPR035937">
    <property type="entry name" value="FPG_N"/>
</dbReference>
<evidence type="ECO:0000313" key="11">
    <source>
        <dbReference type="EMBL" id="AGA88014.1"/>
    </source>
</evidence>
<feature type="domain" description="Formamidopyrimidine-DNA glycosylase catalytic" evidence="10">
    <location>
        <begin position="2"/>
        <end position="89"/>
    </location>
</feature>
<organism evidence="11 12">
    <name type="scientific">Stutzerimonas stutzeri RCH2</name>
    <dbReference type="NCBI Taxonomy" id="644801"/>
    <lineage>
        <taxon>Bacteria</taxon>
        <taxon>Pseudomonadati</taxon>
        <taxon>Pseudomonadota</taxon>
        <taxon>Gammaproteobacteria</taxon>
        <taxon>Pseudomonadales</taxon>
        <taxon>Pseudomonadaceae</taxon>
        <taxon>Stutzerimonas</taxon>
    </lineage>
</organism>
<dbReference type="KEGG" id="psh:Psest_3525"/>
<dbReference type="GO" id="GO:0008270">
    <property type="term" value="F:zinc ion binding"/>
    <property type="evidence" value="ECO:0007669"/>
    <property type="project" value="InterPro"/>
</dbReference>
<evidence type="ECO:0000259" key="10">
    <source>
        <dbReference type="PROSITE" id="PS51068"/>
    </source>
</evidence>
<dbReference type="GO" id="GO:0003906">
    <property type="term" value="F:DNA-(apurinic or apyrimidinic site) endonuclease activity"/>
    <property type="evidence" value="ECO:0007669"/>
    <property type="project" value="InterPro"/>
</dbReference>
<dbReference type="InterPro" id="IPR010979">
    <property type="entry name" value="Ribosomal_uS13-like_H2TH"/>
</dbReference>
<dbReference type="GO" id="GO:0003684">
    <property type="term" value="F:damaged DNA binding"/>
    <property type="evidence" value="ECO:0007669"/>
    <property type="project" value="InterPro"/>
</dbReference>
<dbReference type="CDD" id="cd08974">
    <property type="entry name" value="BaFpgNei_N_2"/>
    <property type="match status" value="1"/>
</dbReference>
<sequence length="260" mass="29306">MPEGPSIVILREEVAAFSGRTVERAEGSAKIDMSRLVGQAVRGFHSWGKHFLIELEDVAVRIHLLLFGSYRINERKDATARLSLAFANGELNFYACSVQLIEGPLGAAYDWSMDVMSDAWSPRTTLKRLRARPRLLACDALLDQTLFAGSGNIIKNEVLYRIRVHPLSLIGELPPAKLRELVREARSYSFEFLEWKQAGVLKAHWLAHGKTACVRCHIPLVKVKELGRSRRRAFFCERCQKRYGDSSQLVPEEPSAVDEG</sequence>